<dbReference type="InterPro" id="IPR027417">
    <property type="entry name" value="P-loop_NTPase"/>
</dbReference>
<keyword evidence="3 5" id="KW-0547">Nucleotide-binding</keyword>
<dbReference type="Pfam" id="PF00485">
    <property type="entry name" value="PRK"/>
    <property type="match status" value="1"/>
</dbReference>
<proteinExistence type="inferred from homology"/>
<gene>
    <name evidence="7" type="ORF">SPM_006350</name>
</gene>
<dbReference type="CDD" id="cd02023">
    <property type="entry name" value="UMPK"/>
    <property type="match status" value="1"/>
</dbReference>
<evidence type="ECO:0000256" key="2">
    <source>
        <dbReference type="ARBA" id="ARBA00022679"/>
    </source>
</evidence>
<keyword evidence="2 5" id="KW-0808">Transferase</keyword>
<comment type="similarity">
    <text evidence="5">Belongs to the uridine kinase family.</text>
</comment>
<name>A0AAI9T313_SPIME</name>
<dbReference type="SUPFAM" id="SSF52540">
    <property type="entry name" value="P-loop containing nucleoside triphosphate hydrolases"/>
    <property type="match status" value="1"/>
</dbReference>
<reference evidence="7 8" key="1">
    <citation type="journal article" date="2012" name="J. Proteome Res.">
        <title>Application of Spiroplasma melliferum proteogenomic profiling for the discovery of virulence factors and pathogenicity mechanisms in host-associated spiroplasmas.</title>
        <authorList>
            <person name="Alexeev D."/>
            <person name="Kostrjukova E."/>
            <person name="Aliper A."/>
            <person name="Popenko A."/>
            <person name="Bazaleev N."/>
            <person name="Tyakht A."/>
            <person name="Selezneva O."/>
            <person name="Akopian T."/>
            <person name="Prichodko E."/>
            <person name="Kondratov I."/>
            <person name="Chukin M."/>
            <person name="Demina I."/>
            <person name="Galyamina M."/>
            <person name="Kamashev D."/>
            <person name="Vanyushkina A."/>
            <person name="Ladygina V."/>
            <person name="Levitskii S."/>
            <person name="Lazarev V."/>
            <person name="Govorun V."/>
        </authorList>
    </citation>
    <scope>NUCLEOTIDE SEQUENCE [LARGE SCALE GENOMIC DNA]</scope>
    <source>
        <strain evidence="7 8">KC3</strain>
    </source>
</reference>
<evidence type="ECO:0000256" key="4">
    <source>
        <dbReference type="ARBA" id="ARBA00022777"/>
    </source>
</evidence>
<comment type="catalytic activity">
    <reaction evidence="5">
        <text>cytidine + ATP = CMP + ADP + H(+)</text>
        <dbReference type="Rhea" id="RHEA:24674"/>
        <dbReference type="ChEBI" id="CHEBI:15378"/>
        <dbReference type="ChEBI" id="CHEBI:17562"/>
        <dbReference type="ChEBI" id="CHEBI:30616"/>
        <dbReference type="ChEBI" id="CHEBI:60377"/>
        <dbReference type="ChEBI" id="CHEBI:456216"/>
        <dbReference type="EC" id="2.7.1.48"/>
    </reaction>
</comment>
<dbReference type="Gene3D" id="3.40.50.300">
    <property type="entry name" value="P-loop containing nucleotide triphosphate hydrolases"/>
    <property type="match status" value="1"/>
</dbReference>
<evidence type="ECO:0000313" key="7">
    <source>
        <dbReference type="EMBL" id="KAI92327.1"/>
    </source>
</evidence>
<dbReference type="NCBIfam" id="TIGR00235">
    <property type="entry name" value="udk"/>
    <property type="match status" value="1"/>
</dbReference>
<dbReference type="PRINTS" id="PR00988">
    <property type="entry name" value="URIDINKINASE"/>
</dbReference>
<dbReference type="AlphaFoldDB" id="A0AAI9T313"/>
<evidence type="ECO:0000256" key="5">
    <source>
        <dbReference type="RuleBase" id="RU003825"/>
    </source>
</evidence>
<dbReference type="Proteomes" id="UP000004057">
    <property type="component" value="Unassembled WGS sequence"/>
</dbReference>
<comment type="pathway">
    <text evidence="5">Pyrimidine metabolism; CTP biosynthesis via salvage pathway; CTP from cytidine: step 1/3.</text>
</comment>
<feature type="domain" description="Phosphoribulokinase/uridine kinase" evidence="6">
    <location>
        <begin position="12"/>
        <end position="196"/>
    </location>
</feature>
<keyword evidence="5" id="KW-0963">Cytoplasm</keyword>
<dbReference type="GO" id="GO:0004849">
    <property type="term" value="F:uridine kinase activity"/>
    <property type="evidence" value="ECO:0007669"/>
    <property type="project" value="UniProtKB-EC"/>
</dbReference>
<accession>A0AAI9T313</accession>
<organism evidence="7 8">
    <name type="scientific">Spiroplasma melliferum KC3</name>
    <dbReference type="NCBI Taxonomy" id="570509"/>
    <lineage>
        <taxon>Bacteria</taxon>
        <taxon>Bacillati</taxon>
        <taxon>Mycoplasmatota</taxon>
        <taxon>Mollicutes</taxon>
        <taxon>Entomoplasmatales</taxon>
        <taxon>Spiroplasmataceae</taxon>
        <taxon>Spiroplasma</taxon>
    </lineage>
</organism>
<dbReference type="NCBIfam" id="NF004018">
    <property type="entry name" value="PRK05480.1"/>
    <property type="match status" value="1"/>
</dbReference>
<comment type="subcellular location">
    <subcellularLocation>
        <location evidence="5">Cytoplasm</location>
    </subcellularLocation>
</comment>
<dbReference type="GO" id="GO:0005737">
    <property type="term" value="C:cytoplasm"/>
    <property type="evidence" value="ECO:0007669"/>
    <property type="project" value="UniProtKB-SubCell"/>
</dbReference>
<keyword evidence="4 5" id="KW-0418">Kinase</keyword>
<evidence type="ECO:0000259" key="6">
    <source>
        <dbReference type="Pfam" id="PF00485"/>
    </source>
</evidence>
<dbReference type="GO" id="GO:0005524">
    <property type="term" value="F:ATP binding"/>
    <property type="evidence" value="ECO:0007669"/>
    <property type="project" value="UniProtKB-KW"/>
</dbReference>
<dbReference type="InterPro" id="IPR006083">
    <property type="entry name" value="PRK/URK"/>
</dbReference>
<sequence length="213" mass="24483">MQPKPKNKVQLVTITGGTASGKTTVANKIAEILQGKKIVYLKMDHYYKKLDDLTLAERKKINFDHPNALDLELLVNHLQLLKNHQNIQMPNYDFTISNRSIQTTEIKSGDVIILDGILGLALEEIRKLSDIKIFIKTEDDIRFIRRLTRDLSERGRTVESIINQYLTTVKPMHEYFVEPSIKYADIIVPYYEGNEIAIDMIATKIKALLLDKK</sequence>
<dbReference type="InterPro" id="IPR000764">
    <property type="entry name" value="Uridine_kinase-like"/>
</dbReference>
<keyword evidence="5" id="KW-0067">ATP-binding</keyword>
<comment type="pathway">
    <text evidence="1 5">Pyrimidine metabolism; UMP biosynthesis via salvage pathway; UMP from uridine: step 1/1.</text>
</comment>
<protein>
    <recommendedName>
        <fullName evidence="5">Uridine kinase</fullName>
        <ecNumber evidence="5">2.7.1.48</ecNumber>
    </recommendedName>
</protein>
<dbReference type="EC" id="2.7.1.48" evidence="5"/>
<evidence type="ECO:0000313" key="8">
    <source>
        <dbReference type="Proteomes" id="UP000004057"/>
    </source>
</evidence>
<comment type="catalytic activity">
    <reaction evidence="5">
        <text>uridine + ATP = UMP + ADP + H(+)</text>
        <dbReference type="Rhea" id="RHEA:16825"/>
        <dbReference type="ChEBI" id="CHEBI:15378"/>
        <dbReference type="ChEBI" id="CHEBI:16704"/>
        <dbReference type="ChEBI" id="CHEBI:30616"/>
        <dbReference type="ChEBI" id="CHEBI:57865"/>
        <dbReference type="ChEBI" id="CHEBI:456216"/>
        <dbReference type="EC" id="2.7.1.48"/>
    </reaction>
</comment>
<dbReference type="RefSeq" id="WP_004028713.1">
    <property type="nucleotide sequence ID" value="NZ_AGBZ02000004.1"/>
</dbReference>
<comment type="caution">
    <text evidence="7">The sequence shown here is derived from an EMBL/GenBank/DDBJ whole genome shotgun (WGS) entry which is preliminary data.</text>
</comment>
<evidence type="ECO:0000256" key="3">
    <source>
        <dbReference type="ARBA" id="ARBA00022741"/>
    </source>
</evidence>
<dbReference type="PANTHER" id="PTHR10285">
    <property type="entry name" value="URIDINE KINASE"/>
    <property type="match status" value="1"/>
</dbReference>
<dbReference type="EMBL" id="AGBZ02000004">
    <property type="protein sequence ID" value="KAI92327.1"/>
    <property type="molecule type" value="Genomic_DNA"/>
</dbReference>
<evidence type="ECO:0000256" key="1">
    <source>
        <dbReference type="ARBA" id="ARBA00004690"/>
    </source>
</evidence>